<gene>
    <name evidence="1" type="ORF">RIF29_42511</name>
</gene>
<comment type="caution">
    <text evidence="1">The sequence shown here is derived from an EMBL/GenBank/DDBJ whole genome shotgun (WGS) entry which is preliminary data.</text>
</comment>
<dbReference type="Proteomes" id="UP001372338">
    <property type="component" value="Unassembled WGS sequence"/>
</dbReference>
<protein>
    <submittedName>
        <fullName evidence="1">Uncharacterized protein</fullName>
    </submittedName>
</protein>
<evidence type="ECO:0000313" key="1">
    <source>
        <dbReference type="EMBL" id="KAK7247624.1"/>
    </source>
</evidence>
<proteinExistence type="predicted"/>
<dbReference type="AlphaFoldDB" id="A0AAN9E721"/>
<sequence length="66" mass="7701">MKKTRKERNNDKLEYAEKEPIVIVSCLLNKQRGRGVPSGVPSPSFSFIFAFRFYVHKILCQLRSIE</sequence>
<dbReference type="EMBL" id="JAYWIO010000008">
    <property type="protein sequence ID" value="KAK7247624.1"/>
    <property type="molecule type" value="Genomic_DNA"/>
</dbReference>
<keyword evidence="2" id="KW-1185">Reference proteome</keyword>
<organism evidence="1 2">
    <name type="scientific">Crotalaria pallida</name>
    <name type="common">Smooth rattlebox</name>
    <name type="synonym">Crotalaria striata</name>
    <dbReference type="NCBI Taxonomy" id="3830"/>
    <lineage>
        <taxon>Eukaryota</taxon>
        <taxon>Viridiplantae</taxon>
        <taxon>Streptophyta</taxon>
        <taxon>Embryophyta</taxon>
        <taxon>Tracheophyta</taxon>
        <taxon>Spermatophyta</taxon>
        <taxon>Magnoliopsida</taxon>
        <taxon>eudicotyledons</taxon>
        <taxon>Gunneridae</taxon>
        <taxon>Pentapetalae</taxon>
        <taxon>rosids</taxon>
        <taxon>fabids</taxon>
        <taxon>Fabales</taxon>
        <taxon>Fabaceae</taxon>
        <taxon>Papilionoideae</taxon>
        <taxon>50 kb inversion clade</taxon>
        <taxon>genistoids sensu lato</taxon>
        <taxon>core genistoids</taxon>
        <taxon>Crotalarieae</taxon>
        <taxon>Crotalaria</taxon>
    </lineage>
</organism>
<reference evidence="1 2" key="1">
    <citation type="submission" date="2024-01" db="EMBL/GenBank/DDBJ databases">
        <title>The genomes of 5 underutilized Papilionoideae crops provide insights into root nodulation and disease resistanc.</title>
        <authorList>
            <person name="Yuan L."/>
        </authorList>
    </citation>
    <scope>NUCLEOTIDE SEQUENCE [LARGE SCALE GENOMIC DNA]</scope>
    <source>
        <strain evidence="1">ZHUSHIDOU_FW_LH</strain>
        <tissue evidence="1">Leaf</tissue>
    </source>
</reference>
<name>A0AAN9E721_CROPI</name>
<evidence type="ECO:0000313" key="2">
    <source>
        <dbReference type="Proteomes" id="UP001372338"/>
    </source>
</evidence>
<accession>A0AAN9E721</accession>